<gene>
    <name evidence="1" type="ORF">NUU61_003496</name>
</gene>
<dbReference type="EMBL" id="JAPMSZ010000005">
    <property type="protein sequence ID" value="KAJ5101274.1"/>
    <property type="molecule type" value="Genomic_DNA"/>
</dbReference>
<dbReference type="Proteomes" id="UP001141434">
    <property type="component" value="Unassembled WGS sequence"/>
</dbReference>
<proteinExistence type="predicted"/>
<dbReference type="RefSeq" id="XP_056512105.1">
    <property type="nucleotide sequence ID" value="XM_056654078.1"/>
</dbReference>
<comment type="caution">
    <text evidence="1">The sequence shown here is derived from an EMBL/GenBank/DDBJ whole genome shotgun (WGS) entry which is preliminary data.</text>
</comment>
<evidence type="ECO:0000313" key="1">
    <source>
        <dbReference type="EMBL" id="KAJ5101274.1"/>
    </source>
</evidence>
<protein>
    <submittedName>
        <fullName evidence="1">Uncharacterized protein</fullName>
    </submittedName>
</protein>
<reference evidence="1" key="2">
    <citation type="journal article" date="2023" name="IMA Fungus">
        <title>Comparative genomic study of the Penicillium genus elucidates a diverse pangenome and 15 lateral gene transfer events.</title>
        <authorList>
            <person name="Petersen C."/>
            <person name="Sorensen T."/>
            <person name="Nielsen M.R."/>
            <person name="Sondergaard T.E."/>
            <person name="Sorensen J.L."/>
            <person name="Fitzpatrick D.A."/>
            <person name="Frisvad J.C."/>
            <person name="Nielsen K.L."/>
        </authorList>
    </citation>
    <scope>NUCLEOTIDE SEQUENCE</scope>
    <source>
        <strain evidence="1">IBT 34128</strain>
    </source>
</reference>
<sequence>METSASIHHGPYESIPSSASPGLRFLQRLLPALDTLDPTDHPIGPLFTPNAPVLIGSNPPSAASQAVPLLEVRSRHLERFHHHLHVAWDLDLSHDSGPDHTSYSYPTTAADGEGHIDAEQSDLYAPLRGNIRMKRTVMFEATCETVFKNDPDQFPVKVREFNVVDLEGRDESDLQVVEMRIFMDSRPVQARAASLQMESAFGESQREADPG</sequence>
<accession>A0A9W9FJC9</accession>
<evidence type="ECO:0000313" key="2">
    <source>
        <dbReference type="Proteomes" id="UP001141434"/>
    </source>
</evidence>
<dbReference type="AlphaFoldDB" id="A0A9W9FJC9"/>
<organism evidence="1 2">
    <name type="scientific">Penicillium alfredii</name>
    <dbReference type="NCBI Taxonomy" id="1506179"/>
    <lineage>
        <taxon>Eukaryota</taxon>
        <taxon>Fungi</taxon>
        <taxon>Dikarya</taxon>
        <taxon>Ascomycota</taxon>
        <taxon>Pezizomycotina</taxon>
        <taxon>Eurotiomycetes</taxon>
        <taxon>Eurotiomycetidae</taxon>
        <taxon>Eurotiales</taxon>
        <taxon>Aspergillaceae</taxon>
        <taxon>Penicillium</taxon>
    </lineage>
</organism>
<reference evidence="1" key="1">
    <citation type="submission" date="2022-11" db="EMBL/GenBank/DDBJ databases">
        <authorList>
            <person name="Petersen C."/>
        </authorList>
    </citation>
    <scope>NUCLEOTIDE SEQUENCE</scope>
    <source>
        <strain evidence="1">IBT 34128</strain>
    </source>
</reference>
<name>A0A9W9FJC9_9EURO</name>
<dbReference type="OrthoDB" id="5371016at2759"/>
<dbReference type="GeneID" id="81393246"/>
<keyword evidence="2" id="KW-1185">Reference proteome</keyword>